<protein>
    <recommendedName>
        <fullName evidence="2">Nephrocystin 3-like N-terminal domain-containing protein</fullName>
    </recommendedName>
</protein>
<dbReference type="Proteomes" id="UP000308652">
    <property type="component" value="Unassembled WGS sequence"/>
</dbReference>
<dbReference type="OrthoDB" id="5967843at2759"/>
<evidence type="ECO:0000259" key="2">
    <source>
        <dbReference type="Pfam" id="PF24883"/>
    </source>
</evidence>
<dbReference type="Pfam" id="PF24883">
    <property type="entry name" value="NPHP3_N"/>
    <property type="match status" value="1"/>
</dbReference>
<keyword evidence="1" id="KW-0677">Repeat</keyword>
<sequence length="245" mass="27348">MLNKYSTPGLQYLQRHIAAGTMHDSTEHYPPPQCCPETHRVINCEIRDWIENTNRLTKILWLNGLAGAGKLAIVQTIAELYSSLGKNLESDSSEIWMPEKKLNGVLGASFFSCSTPGRNSLKHLIPTIAAQLVESIPQIAAYIEAVIGHNSSILNKSVDIQLRKLISKPLQSLLAHKNHLNFQSTFIIIDGLDECLGEDNQILIMKLITSAIIEEQIPLCFLICSHPESWIKDTFDLSPLNKITH</sequence>
<dbReference type="InterPro" id="IPR056884">
    <property type="entry name" value="NPHP3-like_N"/>
</dbReference>
<gene>
    <name evidence="3" type="ORF">BDQ12DRAFT_614028</name>
</gene>
<organism evidence="3 4">
    <name type="scientific">Crucibulum laeve</name>
    <dbReference type="NCBI Taxonomy" id="68775"/>
    <lineage>
        <taxon>Eukaryota</taxon>
        <taxon>Fungi</taxon>
        <taxon>Dikarya</taxon>
        <taxon>Basidiomycota</taxon>
        <taxon>Agaricomycotina</taxon>
        <taxon>Agaricomycetes</taxon>
        <taxon>Agaricomycetidae</taxon>
        <taxon>Agaricales</taxon>
        <taxon>Agaricineae</taxon>
        <taxon>Nidulariaceae</taxon>
        <taxon>Crucibulum</taxon>
    </lineage>
</organism>
<dbReference type="SUPFAM" id="SSF52540">
    <property type="entry name" value="P-loop containing nucleoside triphosphate hydrolases"/>
    <property type="match status" value="1"/>
</dbReference>
<evidence type="ECO:0000313" key="4">
    <source>
        <dbReference type="Proteomes" id="UP000308652"/>
    </source>
</evidence>
<reference evidence="3 4" key="1">
    <citation type="journal article" date="2019" name="Nat. Ecol. Evol.">
        <title>Megaphylogeny resolves global patterns of mushroom evolution.</title>
        <authorList>
            <person name="Varga T."/>
            <person name="Krizsan K."/>
            <person name="Foldi C."/>
            <person name="Dima B."/>
            <person name="Sanchez-Garcia M."/>
            <person name="Sanchez-Ramirez S."/>
            <person name="Szollosi G.J."/>
            <person name="Szarkandi J.G."/>
            <person name="Papp V."/>
            <person name="Albert L."/>
            <person name="Andreopoulos W."/>
            <person name="Angelini C."/>
            <person name="Antonin V."/>
            <person name="Barry K.W."/>
            <person name="Bougher N.L."/>
            <person name="Buchanan P."/>
            <person name="Buyck B."/>
            <person name="Bense V."/>
            <person name="Catcheside P."/>
            <person name="Chovatia M."/>
            <person name="Cooper J."/>
            <person name="Damon W."/>
            <person name="Desjardin D."/>
            <person name="Finy P."/>
            <person name="Geml J."/>
            <person name="Haridas S."/>
            <person name="Hughes K."/>
            <person name="Justo A."/>
            <person name="Karasinski D."/>
            <person name="Kautmanova I."/>
            <person name="Kiss B."/>
            <person name="Kocsube S."/>
            <person name="Kotiranta H."/>
            <person name="LaButti K.M."/>
            <person name="Lechner B.E."/>
            <person name="Liimatainen K."/>
            <person name="Lipzen A."/>
            <person name="Lukacs Z."/>
            <person name="Mihaltcheva S."/>
            <person name="Morgado L.N."/>
            <person name="Niskanen T."/>
            <person name="Noordeloos M.E."/>
            <person name="Ohm R.A."/>
            <person name="Ortiz-Santana B."/>
            <person name="Ovrebo C."/>
            <person name="Racz N."/>
            <person name="Riley R."/>
            <person name="Savchenko A."/>
            <person name="Shiryaev A."/>
            <person name="Soop K."/>
            <person name="Spirin V."/>
            <person name="Szebenyi C."/>
            <person name="Tomsovsky M."/>
            <person name="Tulloss R.E."/>
            <person name="Uehling J."/>
            <person name="Grigoriev I.V."/>
            <person name="Vagvolgyi C."/>
            <person name="Papp T."/>
            <person name="Martin F.M."/>
            <person name="Miettinen O."/>
            <person name="Hibbett D.S."/>
            <person name="Nagy L.G."/>
        </authorList>
    </citation>
    <scope>NUCLEOTIDE SEQUENCE [LARGE SCALE GENOMIC DNA]</scope>
    <source>
        <strain evidence="3 4">CBS 166.37</strain>
    </source>
</reference>
<dbReference type="STRING" id="68775.A0A5C3LLP8"/>
<evidence type="ECO:0000256" key="1">
    <source>
        <dbReference type="ARBA" id="ARBA00022737"/>
    </source>
</evidence>
<accession>A0A5C3LLP8</accession>
<proteinExistence type="predicted"/>
<dbReference type="AlphaFoldDB" id="A0A5C3LLP8"/>
<name>A0A5C3LLP8_9AGAR</name>
<dbReference type="PANTHER" id="PTHR10039">
    <property type="entry name" value="AMELOGENIN"/>
    <property type="match status" value="1"/>
</dbReference>
<evidence type="ECO:0000313" key="3">
    <source>
        <dbReference type="EMBL" id="TFK34089.1"/>
    </source>
</evidence>
<keyword evidence="4" id="KW-1185">Reference proteome</keyword>
<dbReference type="EMBL" id="ML213636">
    <property type="protein sequence ID" value="TFK34089.1"/>
    <property type="molecule type" value="Genomic_DNA"/>
</dbReference>
<dbReference type="InterPro" id="IPR027417">
    <property type="entry name" value="P-loop_NTPase"/>
</dbReference>
<dbReference type="Gene3D" id="3.40.50.300">
    <property type="entry name" value="P-loop containing nucleotide triphosphate hydrolases"/>
    <property type="match status" value="1"/>
</dbReference>
<feature type="domain" description="Nephrocystin 3-like N-terminal" evidence="2">
    <location>
        <begin position="45"/>
        <end position="225"/>
    </location>
</feature>